<dbReference type="GO" id="GO:0000981">
    <property type="term" value="F:DNA-binding transcription factor activity, RNA polymerase II-specific"/>
    <property type="evidence" value="ECO:0007669"/>
    <property type="project" value="TreeGrafter"/>
</dbReference>
<feature type="domain" description="Fork-head" evidence="8">
    <location>
        <begin position="190"/>
        <end position="286"/>
    </location>
</feature>
<dbReference type="PROSITE" id="PS50039">
    <property type="entry name" value="FORK_HEAD_3"/>
    <property type="match status" value="1"/>
</dbReference>
<evidence type="ECO:0000313" key="9">
    <source>
        <dbReference type="EMBL" id="OCT98163.1"/>
    </source>
</evidence>
<dbReference type="InterPro" id="IPR036390">
    <property type="entry name" value="WH_DNA-bd_sf"/>
</dbReference>
<keyword evidence="2" id="KW-0217">Developmental protein</keyword>
<name>A0A974I1P8_XENLA</name>
<keyword evidence="5" id="KW-0804">Transcription</keyword>
<dbReference type="SUPFAM" id="SSF46785">
    <property type="entry name" value="Winged helix' DNA-binding domain"/>
    <property type="match status" value="1"/>
</dbReference>
<dbReference type="Gene3D" id="1.10.10.10">
    <property type="entry name" value="Winged helix-like DNA-binding domain superfamily/Winged helix DNA-binding domain"/>
    <property type="match status" value="1"/>
</dbReference>
<evidence type="ECO:0000256" key="6">
    <source>
        <dbReference type="ARBA" id="ARBA00023242"/>
    </source>
</evidence>
<evidence type="ECO:0000259" key="8">
    <source>
        <dbReference type="PROSITE" id="PS50039"/>
    </source>
</evidence>
<dbReference type="PANTHER" id="PTHR46721">
    <property type="entry name" value="FORKHEAD BOX PROTEIN N1"/>
    <property type="match status" value="1"/>
</dbReference>
<evidence type="ECO:0000256" key="4">
    <source>
        <dbReference type="ARBA" id="ARBA00023125"/>
    </source>
</evidence>
<evidence type="ECO:0000256" key="2">
    <source>
        <dbReference type="ARBA" id="ARBA00022473"/>
    </source>
</evidence>
<dbReference type="InterPro" id="IPR049624">
    <property type="entry name" value="FOXN1_4"/>
</dbReference>
<reference evidence="10" key="1">
    <citation type="journal article" date="2016" name="Nature">
        <title>Genome evolution in the allotetraploid frog Xenopus laevis.</title>
        <authorList>
            <person name="Session A.M."/>
            <person name="Uno Y."/>
            <person name="Kwon T."/>
            <person name="Chapman J.A."/>
            <person name="Toyoda A."/>
            <person name="Takahashi S."/>
            <person name="Fukui A."/>
            <person name="Hikosaka A."/>
            <person name="Suzuki A."/>
            <person name="Kondo M."/>
            <person name="van Heeringen S.J."/>
            <person name="Quigley I."/>
            <person name="Heinz S."/>
            <person name="Ogino H."/>
            <person name="Ochi H."/>
            <person name="Hellsten U."/>
            <person name="Lyons J.B."/>
            <person name="Simakov O."/>
            <person name="Putnam N."/>
            <person name="Stites J."/>
            <person name="Kuroki Y."/>
            <person name="Tanaka T."/>
            <person name="Michiue T."/>
            <person name="Watanabe M."/>
            <person name="Bogdanovic O."/>
            <person name="Lister R."/>
            <person name="Georgiou G."/>
            <person name="Paranjpe S.S."/>
            <person name="van Kruijsbergen I."/>
            <person name="Shu S."/>
            <person name="Carlson J."/>
            <person name="Kinoshita T."/>
            <person name="Ohta Y."/>
            <person name="Mawaribuchi S."/>
            <person name="Jenkins J."/>
            <person name="Grimwood J."/>
            <person name="Schmutz J."/>
            <person name="Mitros T."/>
            <person name="Mozaffari S.V."/>
            <person name="Suzuki Y."/>
            <person name="Haramoto Y."/>
            <person name="Yamamoto T.S."/>
            <person name="Takagi C."/>
            <person name="Heald R."/>
            <person name="Miller K."/>
            <person name="Haudenschild C."/>
            <person name="Kitzman J."/>
            <person name="Nakayama T."/>
            <person name="Izutsu Y."/>
            <person name="Robert J."/>
            <person name="Fortriede J."/>
            <person name="Burns K."/>
            <person name="Lotay V."/>
            <person name="Karimi K."/>
            <person name="Yasuoka Y."/>
            <person name="Dichmann D.S."/>
            <person name="Flajnik M.F."/>
            <person name="Houston D.W."/>
            <person name="Shendure J."/>
            <person name="DuPasquier L."/>
            <person name="Vize P.D."/>
            <person name="Zorn A.M."/>
            <person name="Ito M."/>
            <person name="Marcotte E.M."/>
            <person name="Wallingford J.B."/>
            <person name="Ito Y."/>
            <person name="Asashima M."/>
            <person name="Ueno N."/>
            <person name="Matsuda Y."/>
            <person name="Veenstra G.J."/>
            <person name="Fujiyama A."/>
            <person name="Harland R.M."/>
            <person name="Taira M."/>
            <person name="Rokhsar D.S."/>
        </authorList>
    </citation>
    <scope>NUCLEOTIDE SEQUENCE [LARGE SCALE GENOMIC DNA]</scope>
    <source>
        <strain evidence="10">J</strain>
    </source>
</reference>
<evidence type="ECO:0000256" key="1">
    <source>
        <dbReference type="ARBA" id="ARBA00004123"/>
    </source>
</evidence>
<evidence type="ECO:0000256" key="5">
    <source>
        <dbReference type="ARBA" id="ARBA00023163"/>
    </source>
</evidence>
<dbReference type="GO" id="GO:0000976">
    <property type="term" value="F:transcription cis-regulatory region binding"/>
    <property type="evidence" value="ECO:0007669"/>
    <property type="project" value="TreeGrafter"/>
</dbReference>
<dbReference type="EMBL" id="CM004467">
    <property type="protein sequence ID" value="OCT98163.1"/>
    <property type="molecule type" value="Genomic_DNA"/>
</dbReference>
<dbReference type="GO" id="GO:0005634">
    <property type="term" value="C:nucleus"/>
    <property type="evidence" value="ECO:0007669"/>
    <property type="project" value="UniProtKB-SubCell"/>
</dbReference>
<evidence type="ECO:0000256" key="7">
    <source>
        <dbReference type="PROSITE-ProRule" id="PRU00089"/>
    </source>
</evidence>
<dbReference type="CDD" id="cd20057">
    <property type="entry name" value="FH_FOXN4"/>
    <property type="match status" value="1"/>
</dbReference>
<gene>
    <name evidence="9" type="ORF">XELAEV_18010393mg</name>
</gene>
<dbReference type="InterPro" id="IPR001766">
    <property type="entry name" value="Fork_head_dom"/>
</dbReference>
<dbReference type="Proteomes" id="UP000694892">
    <property type="component" value="Chromosome 1S"/>
</dbReference>
<dbReference type="PANTHER" id="PTHR46721:SF2">
    <property type="entry name" value="FORKHEAD BOX PROTEIN N4"/>
    <property type="match status" value="1"/>
</dbReference>
<protein>
    <recommendedName>
        <fullName evidence="8">Fork-head domain-containing protein</fullName>
    </recommendedName>
</protein>
<evidence type="ECO:0000256" key="3">
    <source>
        <dbReference type="ARBA" id="ARBA00023015"/>
    </source>
</evidence>
<dbReference type="InterPro" id="IPR036388">
    <property type="entry name" value="WH-like_DNA-bd_sf"/>
</dbReference>
<dbReference type="FunFam" id="1.10.10.10:FF:000122">
    <property type="entry name" value="Forkhead box protein N1"/>
    <property type="match status" value="1"/>
</dbReference>
<keyword evidence="4 7" id="KW-0238">DNA-binding</keyword>
<organism evidence="9 10">
    <name type="scientific">Xenopus laevis</name>
    <name type="common">African clawed frog</name>
    <dbReference type="NCBI Taxonomy" id="8355"/>
    <lineage>
        <taxon>Eukaryota</taxon>
        <taxon>Metazoa</taxon>
        <taxon>Chordata</taxon>
        <taxon>Craniata</taxon>
        <taxon>Vertebrata</taxon>
        <taxon>Euteleostomi</taxon>
        <taxon>Amphibia</taxon>
        <taxon>Batrachia</taxon>
        <taxon>Anura</taxon>
        <taxon>Pipoidea</taxon>
        <taxon>Pipidae</taxon>
        <taxon>Xenopodinae</taxon>
        <taxon>Xenopus</taxon>
        <taxon>Xenopus</taxon>
    </lineage>
</organism>
<comment type="subcellular location">
    <subcellularLocation>
        <location evidence="1 7">Nucleus</location>
    </subcellularLocation>
</comment>
<dbReference type="InterPro" id="IPR030456">
    <property type="entry name" value="TF_fork_head_CS_2"/>
</dbReference>
<keyword evidence="6 7" id="KW-0539">Nucleus</keyword>
<dbReference type="Pfam" id="PF00250">
    <property type="entry name" value="Forkhead"/>
    <property type="match status" value="1"/>
</dbReference>
<sequence length="506" mass="55902">MIDSDISAIMSGIIRTSEQNHHPQSQEYRHMNPSQMGAEELPNDLQSLSWLTSVDVPRLQQMTNTRMDYSHTSQNPLMQQSGHLSNNVHSPGSMIHVPTSMQQGILGLNTLTSHGSNMSQYSMAGHVSPSLQAQQPVYQTHSQQIYGLSQGSQCSSANLYNSSYRAQAQFTQPHLAAHPTQELQPKSYPKPIYSYSCLIAMALKNSKTGSLPVSEIYSFMKDHFPYFKTAPDGWKNSVRHNLSLNKCFEKVENKLSGSSRKGCLWALNPAKIDKMEEEMQKWKRKDLPAIRRSMANPDELDKLIMDRPENCKAPSKLVESEVQAMTTIGNLPGRIPQHQPHRVMTLSLQSIPLHHQIQTQARIASGSPAPAQSPPIHSVPDMTHSPLQQHIMSRAASDFLSLTSDMNTEVDALDPSIMDFALQGNIWEAMKDESFSLDTLGAFSSSPLQLSDCDLGTIGLTPVSSSGDHSFSDFQVTSLYTTYPTLENVAPSQCVPGSGTKPIALL</sequence>
<accession>A0A974I1P8</accession>
<keyword evidence="3" id="KW-0805">Transcription regulation</keyword>
<dbReference type="OMA" id="HSDANTE"/>
<dbReference type="PROSITE" id="PS00658">
    <property type="entry name" value="FORK_HEAD_2"/>
    <property type="match status" value="1"/>
</dbReference>
<feature type="DNA-binding region" description="Fork-head" evidence="7">
    <location>
        <begin position="190"/>
        <end position="286"/>
    </location>
</feature>
<dbReference type="PRINTS" id="PR00053">
    <property type="entry name" value="FORKHEAD"/>
</dbReference>
<dbReference type="AlphaFoldDB" id="A0A974I1P8"/>
<evidence type="ECO:0000313" key="10">
    <source>
        <dbReference type="Proteomes" id="UP000694892"/>
    </source>
</evidence>
<proteinExistence type="predicted"/>
<dbReference type="SMART" id="SM00339">
    <property type="entry name" value="FH"/>
    <property type="match status" value="1"/>
</dbReference>